<reference evidence="13" key="1">
    <citation type="submission" date="2020-07" db="EMBL/GenBank/DDBJ databases">
        <title>Huge and variable diversity of episymbiotic CPR bacteria and DPANN archaea in groundwater ecosystems.</title>
        <authorList>
            <person name="He C.Y."/>
            <person name="Keren R."/>
            <person name="Whittaker M."/>
            <person name="Farag I.F."/>
            <person name="Doudna J."/>
            <person name="Cate J.H.D."/>
            <person name="Banfield J.F."/>
        </authorList>
    </citation>
    <scope>NUCLEOTIDE SEQUENCE</scope>
    <source>
        <strain evidence="13">NC_groundwater_972_Pr1_S-0.2um_49_27</strain>
    </source>
</reference>
<dbReference type="GO" id="GO:0022857">
    <property type="term" value="F:transmembrane transporter activity"/>
    <property type="evidence" value="ECO:0007669"/>
    <property type="project" value="InterPro"/>
</dbReference>
<keyword evidence="6 11" id="KW-0812">Transmembrane</keyword>
<evidence type="ECO:0000256" key="3">
    <source>
        <dbReference type="ARBA" id="ARBA00022516"/>
    </source>
</evidence>
<keyword evidence="4" id="KW-0997">Cell inner membrane</keyword>
<evidence type="ECO:0000256" key="5">
    <source>
        <dbReference type="ARBA" id="ARBA00022556"/>
    </source>
</evidence>
<feature type="transmembrane region" description="Helical" evidence="11">
    <location>
        <begin position="42"/>
        <end position="70"/>
    </location>
</feature>
<evidence type="ECO:0000256" key="10">
    <source>
        <dbReference type="ARBA" id="ARBA00023136"/>
    </source>
</evidence>
<feature type="transmembrane region" description="Helical" evidence="11">
    <location>
        <begin position="104"/>
        <end position="121"/>
    </location>
</feature>
<keyword evidence="9" id="KW-0443">Lipid metabolism</keyword>
<keyword evidence="2" id="KW-1003">Cell membrane</keyword>
<dbReference type="SUPFAM" id="SSF103481">
    <property type="entry name" value="Multidrug resistance efflux transporter EmrE"/>
    <property type="match status" value="1"/>
</dbReference>
<dbReference type="InterPro" id="IPR037185">
    <property type="entry name" value="EmrE-like"/>
</dbReference>
<keyword evidence="3" id="KW-0444">Lipid biosynthesis</keyword>
<comment type="subcellular location">
    <subcellularLocation>
        <location evidence="1">Cell membrane</location>
        <topology evidence="1">Multi-pass membrane protein</topology>
    </subcellularLocation>
</comment>
<evidence type="ECO:0000256" key="7">
    <source>
        <dbReference type="ARBA" id="ARBA00022985"/>
    </source>
</evidence>
<evidence type="ECO:0000259" key="12">
    <source>
        <dbReference type="Pfam" id="PF00892"/>
    </source>
</evidence>
<evidence type="ECO:0000313" key="13">
    <source>
        <dbReference type="EMBL" id="MBI3627206.1"/>
    </source>
</evidence>
<dbReference type="GO" id="GO:0009103">
    <property type="term" value="P:lipopolysaccharide biosynthetic process"/>
    <property type="evidence" value="ECO:0007669"/>
    <property type="project" value="UniProtKB-KW"/>
</dbReference>
<gene>
    <name evidence="13" type="ORF">HY220_00440</name>
</gene>
<dbReference type="InterPro" id="IPR000390">
    <property type="entry name" value="Small_drug/metabolite_transptr"/>
</dbReference>
<keyword evidence="5" id="KW-0441">Lipid A biosynthesis</keyword>
<dbReference type="InterPro" id="IPR000620">
    <property type="entry name" value="EamA_dom"/>
</dbReference>
<keyword evidence="7" id="KW-0448">Lipopolysaccharide biosynthesis</keyword>
<dbReference type="AlphaFoldDB" id="A0A9D6QY94"/>
<feature type="transmembrane region" description="Helical" evidence="11">
    <location>
        <begin position="77"/>
        <end position="98"/>
    </location>
</feature>
<dbReference type="Gene3D" id="1.10.3730.20">
    <property type="match status" value="1"/>
</dbReference>
<dbReference type="EMBL" id="JACQCQ010000002">
    <property type="protein sequence ID" value="MBI3627206.1"/>
    <property type="molecule type" value="Genomic_DNA"/>
</dbReference>
<proteinExistence type="predicted"/>
<dbReference type="Proteomes" id="UP000808388">
    <property type="component" value="Unassembled WGS sequence"/>
</dbReference>
<evidence type="ECO:0000256" key="4">
    <source>
        <dbReference type="ARBA" id="ARBA00022519"/>
    </source>
</evidence>
<sequence>MLKLISLLLFTSATAVLSQILFKRGVRLAGPVAPGGEGLYHLFLRLLSLPSFIIALISYGLSFIVWILLLSKTNLSLVYPVGIGLNVIFILIFSQIVLGEPIRMIQLLGVALIIGGIFVVLG</sequence>
<evidence type="ECO:0000256" key="2">
    <source>
        <dbReference type="ARBA" id="ARBA00022475"/>
    </source>
</evidence>
<evidence type="ECO:0000256" key="9">
    <source>
        <dbReference type="ARBA" id="ARBA00023098"/>
    </source>
</evidence>
<evidence type="ECO:0000256" key="6">
    <source>
        <dbReference type="ARBA" id="ARBA00022692"/>
    </source>
</evidence>
<name>A0A9D6QY94_9BACT</name>
<comment type="caution">
    <text evidence="13">The sequence shown here is derived from an EMBL/GenBank/DDBJ whole genome shotgun (WGS) entry which is preliminary data.</text>
</comment>
<evidence type="ECO:0000256" key="1">
    <source>
        <dbReference type="ARBA" id="ARBA00004651"/>
    </source>
</evidence>
<keyword evidence="10 11" id="KW-0472">Membrane</keyword>
<feature type="domain" description="EamA" evidence="12">
    <location>
        <begin position="11"/>
        <end position="121"/>
    </location>
</feature>
<organism evidence="13 14">
    <name type="scientific">Candidatus Sungiibacteriota bacterium</name>
    <dbReference type="NCBI Taxonomy" id="2750080"/>
    <lineage>
        <taxon>Bacteria</taxon>
        <taxon>Candidatus Sungiibacteriota</taxon>
    </lineage>
</organism>
<dbReference type="GO" id="GO:0005886">
    <property type="term" value="C:plasma membrane"/>
    <property type="evidence" value="ECO:0007669"/>
    <property type="project" value="UniProtKB-SubCell"/>
</dbReference>
<protein>
    <submittedName>
        <fullName evidence="13">EamA family transporter</fullName>
    </submittedName>
</protein>
<dbReference type="Pfam" id="PF00892">
    <property type="entry name" value="EamA"/>
    <property type="match status" value="1"/>
</dbReference>
<evidence type="ECO:0000256" key="8">
    <source>
        <dbReference type="ARBA" id="ARBA00022989"/>
    </source>
</evidence>
<accession>A0A9D6QY94</accession>
<evidence type="ECO:0000313" key="14">
    <source>
        <dbReference type="Proteomes" id="UP000808388"/>
    </source>
</evidence>
<dbReference type="PANTHER" id="PTHR30561">
    <property type="entry name" value="SMR FAMILY PROTON-DEPENDENT DRUG EFFLUX TRANSPORTER SUGE"/>
    <property type="match status" value="1"/>
</dbReference>
<evidence type="ECO:0000256" key="11">
    <source>
        <dbReference type="SAM" id="Phobius"/>
    </source>
</evidence>
<keyword evidence="8 11" id="KW-1133">Transmembrane helix</keyword>
<dbReference type="PANTHER" id="PTHR30561:SF9">
    <property type="entry name" value="4-AMINO-4-DEOXY-L-ARABINOSE-PHOSPHOUNDECAPRENOL FLIPPASE SUBUNIT ARNF-RELATED"/>
    <property type="match status" value="1"/>
</dbReference>